<evidence type="ECO:0008006" key="3">
    <source>
        <dbReference type="Google" id="ProtNLM"/>
    </source>
</evidence>
<evidence type="ECO:0000313" key="1">
    <source>
        <dbReference type="EMBL" id="SDI14215.1"/>
    </source>
</evidence>
<dbReference type="Proteomes" id="UP000199705">
    <property type="component" value="Unassembled WGS sequence"/>
</dbReference>
<keyword evidence="2" id="KW-1185">Reference proteome</keyword>
<proteinExistence type="predicted"/>
<dbReference type="EMBL" id="FNCG01000016">
    <property type="protein sequence ID" value="SDI14215.1"/>
    <property type="molecule type" value="Genomic_DNA"/>
</dbReference>
<dbReference type="RefSeq" id="WP_091173524.1">
    <property type="nucleotide sequence ID" value="NZ_FNCG01000016.1"/>
</dbReference>
<protein>
    <recommendedName>
        <fullName evidence="3">Tetratricopeptide repeat protein</fullName>
    </recommendedName>
</protein>
<evidence type="ECO:0000313" key="2">
    <source>
        <dbReference type="Proteomes" id="UP000199705"/>
    </source>
</evidence>
<dbReference type="AlphaFoldDB" id="A0A1G8I5G4"/>
<name>A0A1G8I5G4_9SPHI</name>
<sequence>MSKKKKGKVVAMKPIQLSPEKYIKTQARTLPIFECLINDDWETSGLCNIIVARQHKNGNVTAGIYLVDMFCLGVKGAQYEFNLYQDDYEDLKDKFNWERCDYVLAHNIIFGAIAYAEDYGFKPHKEFETALYILEEDDEAIELMELDFGLNGKPHYVSGPYDDAVKVNNIIATLERTAGEGNFTHTYLGDGFDDMDDWDEDDYDDDDIDYPNDGNELGAMLKLLKNVSETYDAKIRTEQERQILSERYIGAKYELSETEGALEHNRFDNDEAAGKYYRLRTIIANKDTIRVKEFEEARLKYPATPPFYNLLQTAYINNQQYDEAEEIITLMYNVFPDYFPSLINYAGMLFVHEEPEAVLAVFNGKSDLNYLYPDRNVFHVGEALVYYACMCRYFSAIDQIDSADMYMNAMLKYAETDFFKQTEMVKFAIMDLFKAKFAALTAGGFLGK</sequence>
<reference evidence="2" key="1">
    <citation type="submission" date="2016-10" db="EMBL/GenBank/DDBJ databases">
        <authorList>
            <person name="Varghese N."/>
            <person name="Submissions S."/>
        </authorList>
    </citation>
    <scope>NUCLEOTIDE SEQUENCE [LARGE SCALE GENOMIC DNA]</scope>
    <source>
        <strain evidence="2">Gh-67</strain>
    </source>
</reference>
<gene>
    <name evidence="1" type="ORF">SAMN05192573_116133</name>
</gene>
<organism evidence="1 2">
    <name type="scientific">Mucilaginibacter gossypii</name>
    <dbReference type="NCBI Taxonomy" id="551996"/>
    <lineage>
        <taxon>Bacteria</taxon>
        <taxon>Pseudomonadati</taxon>
        <taxon>Bacteroidota</taxon>
        <taxon>Sphingobacteriia</taxon>
        <taxon>Sphingobacteriales</taxon>
        <taxon>Sphingobacteriaceae</taxon>
        <taxon>Mucilaginibacter</taxon>
    </lineage>
</organism>
<dbReference type="STRING" id="551996.SAMN05192573_116133"/>
<accession>A0A1G8I5G4</accession>